<dbReference type="InterPro" id="IPR003715">
    <property type="entry name" value="Poly_export_N"/>
</dbReference>
<dbReference type="Pfam" id="PF25994">
    <property type="entry name" value="HH_AprE"/>
    <property type="match status" value="1"/>
</dbReference>
<dbReference type="Gene3D" id="3.10.560.10">
    <property type="entry name" value="Outer membrane lipoprotein wza domain like"/>
    <property type="match status" value="1"/>
</dbReference>
<feature type="coiled-coil region" evidence="2">
    <location>
        <begin position="253"/>
        <end position="280"/>
    </location>
</feature>
<feature type="domain" description="AprE-like long alpha-helical hairpin" evidence="5">
    <location>
        <begin position="177"/>
        <end position="356"/>
    </location>
</feature>
<proteinExistence type="predicted"/>
<keyword evidence="7" id="KW-1185">Reference proteome</keyword>
<feature type="domain" description="Polysaccharide export protein N-terminal" evidence="4">
    <location>
        <begin position="27"/>
        <end position="90"/>
    </location>
</feature>
<keyword evidence="2" id="KW-0175">Coiled coil</keyword>
<comment type="caution">
    <text evidence="6">The sequence shown here is derived from an EMBL/GenBank/DDBJ whole genome shotgun (WGS) entry which is preliminary data.</text>
</comment>
<evidence type="ECO:0000313" key="7">
    <source>
        <dbReference type="Proteomes" id="UP000531216"/>
    </source>
</evidence>
<gene>
    <name evidence="6" type="ORF">GGR05_002642</name>
</gene>
<keyword evidence="1 3" id="KW-0732">Signal</keyword>
<feature type="chain" id="PRO_5030534206" evidence="3">
    <location>
        <begin position="28"/>
        <end position="454"/>
    </location>
</feature>
<dbReference type="PANTHER" id="PTHR33619">
    <property type="entry name" value="POLYSACCHARIDE EXPORT PROTEIN GFCE-RELATED"/>
    <property type="match status" value="1"/>
</dbReference>
<evidence type="ECO:0000256" key="3">
    <source>
        <dbReference type="SAM" id="SignalP"/>
    </source>
</evidence>
<dbReference type="InterPro" id="IPR058781">
    <property type="entry name" value="HH_AprE-like"/>
</dbReference>
<dbReference type="AlphaFoldDB" id="A0A7W6BR13"/>
<dbReference type="EMBL" id="JACIDO010000005">
    <property type="protein sequence ID" value="MBB3936488.1"/>
    <property type="molecule type" value="Genomic_DNA"/>
</dbReference>
<dbReference type="Proteomes" id="UP000531216">
    <property type="component" value="Unassembled WGS sequence"/>
</dbReference>
<dbReference type="Gene3D" id="3.30.1950.10">
    <property type="entry name" value="wza like domain"/>
    <property type="match status" value="1"/>
</dbReference>
<organism evidence="6 7">
    <name type="scientific">Aureimonas phyllosphaerae</name>
    <dbReference type="NCBI Taxonomy" id="1166078"/>
    <lineage>
        <taxon>Bacteria</taxon>
        <taxon>Pseudomonadati</taxon>
        <taxon>Pseudomonadota</taxon>
        <taxon>Alphaproteobacteria</taxon>
        <taxon>Hyphomicrobiales</taxon>
        <taxon>Aurantimonadaceae</taxon>
        <taxon>Aureimonas</taxon>
    </lineage>
</organism>
<sequence>MPWIACRPSTLGAALLAGLLACAPVSAGEPYRLQVGDMVDFAILGTLPVTRKIMIDQDGTISIPLGGRFPAAGLTIEALRESVSQRLKTVSYPAGVDVQGAAVWSVIYPEGVLLDVGEFRPVYVSGDVLTPSAQPFRAGLTVAQVVAVVGGPSVSRSRQDHSLDRAGLGEEETAAFSALFQARLKVARLEAELAGPGEADLAAVAADGVEPALAERLRTLVGEQLAARRDDREKSRRNIVTSIEGSTARLGFLRQTQRNLADETRNYDDEIKRVEDLLQKGLTPIDRLRAAQRGALLVSTRSLDTLSAISVVERDVTDLQRELAKLDDTARMENLAALQIASAEANHASAHVEGLRQKARIVSGVGDEPEAIRYFITRSGGASARQEVEATAVLQPGDLVEVVLVEPPRGSLPEADSVAQVGPVLPTVAAPDMALAAADAAAADRVPTPTPALH</sequence>
<dbReference type="GO" id="GO:0015159">
    <property type="term" value="F:polysaccharide transmembrane transporter activity"/>
    <property type="evidence" value="ECO:0007669"/>
    <property type="project" value="InterPro"/>
</dbReference>
<dbReference type="InterPro" id="IPR049712">
    <property type="entry name" value="Poly_export"/>
</dbReference>
<dbReference type="RefSeq" id="WP_175526826.1">
    <property type="nucleotide sequence ID" value="NZ_FOOA01000007.1"/>
</dbReference>
<evidence type="ECO:0000313" key="6">
    <source>
        <dbReference type="EMBL" id="MBB3936488.1"/>
    </source>
</evidence>
<reference evidence="6 7" key="1">
    <citation type="submission" date="2020-08" db="EMBL/GenBank/DDBJ databases">
        <title>Genomic Encyclopedia of Type Strains, Phase IV (KMG-IV): sequencing the most valuable type-strain genomes for metagenomic binning, comparative biology and taxonomic classification.</title>
        <authorList>
            <person name="Goeker M."/>
        </authorList>
    </citation>
    <scope>NUCLEOTIDE SEQUENCE [LARGE SCALE GENOMIC DNA]</scope>
    <source>
        <strain evidence="6 7">DSM 25024</strain>
    </source>
</reference>
<dbReference type="PANTHER" id="PTHR33619:SF3">
    <property type="entry name" value="POLYSACCHARIDE EXPORT PROTEIN GFCE-RELATED"/>
    <property type="match status" value="1"/>
</dbReference>
<feature type="signal peptide" evidence="3">
    <location>
        <begin position="1"/>
        <end position="27"/>
    </location>
</feature>
<protein>
    <submittedName>
        <fullName evidence="6">Polysaccharide export outer membrane protein</fullName>
    </submittedName>
</protein>
<evidence type="ECO:0000256" key="2">
    <source>
        <dbReference type="SAM" id="Coils"/>
    </source>
</evidence>
<evidence type="ECO:0000259" key="4">
    <source>
        <dbReference type="Pfam" id="PF02563"/>
    </source>
</evidence>
<dbReference type="PROSITE" id="PS51257">
    <property type="entry name" value="PROKAR_LIPOPROTEIN"/>
    <property type="match status" value="1"/>
</dbReference>
<dbReference type="Pfam" id="PF02563">
    <property type="entry name" value="Poly_export"/>
    <property type="match status" value="1"/>
</dbReference>
<evidence type="ECO:0000256" key="1">
    <source>
        <dbReference type="ARBA" id="ARBA00022729"/>
    </source>
</evidence>
<accession>A0A7W6BR13</accession>
<name>A0A7W6BR13_9HYPH</name>
<evidence type="ECO:0000259" key="5">
    <source>
        <dbReference type="Pfam" id="PF25994"/>
    </source>
</evidence>